<dbReference type="EMBL" id="KF901290">
    <property type="protein sequence ID" value="AIF25453.1"/>
    <property type="molecule type" value="Genomic_DNA"/>
</dbReference>
<keyword evidence="2" id="KW-1133">Transmembrane helix</keyword>
<evidence type="ECO:0000256" key="2">
    <source>
        <dbReference type="SAM" id="Phobius"/>
    </source>
</evidence>
<feature type="compositionally biased region" description="Polar residues" evidence="1">
    <location>
        <begin position="135"/>
        <end position="144"/>
    </location>
</feature>
<feature type="compositionally biased region" description="Basic and acidic residues" evidence="1">
    <location>
        <begin position="9"/>
        <end position="25"/>
    </location>
</feature>
<protein>
    <submittedName>
        <fullName evidence="3">Uncharacterized protein</fullName>
    </submittedName>
</protein>
<evidence type="ECO:0000313" key="3">
    <source>
        <dbReference type="EMBL" id="AIF25453.1"/>
    </source>
</evidence>
<feature type="region of interest" description="Disordered" evidence="1">
    <location>
        <begin position="68"/>
        <end position="146"/>
    </location>
</feature>
<keyword evidence="2" id="KW-0812">Transmembrane</keyword>
<sequence>MGKKRIRFGSRDKKTEDFVDPDKDPYSYLKRYILEENYKDWFERNYPDNTIYGAVGLNEWDYNEMKKKLSANQDTVEDTSKLEPEPGSEPEPEPEPESEPEQKDDGKLSGKWTAEPPGTKRTQPTKPDEEGFGKITSTDSVVSDEQQKITKKHTDKLFWMRFAFALGGGVIATFVFDGIADSEEKRWSSIIFMIVLFVVTCFIAKAMKIKFSKADRKKLVTTGIGSYIFLYLFAWIMTHTMLNLPKENFSLPFT</sequence>
<feature type="compositionally biased region" description="Acidic residues" evidence="1">
    <location>
        <begin position="86"/>
        <end position="99"/>
    </location>
</feature>
<accession>A0A075IGQ1</accession>
<feature type="region of interest" description="Disordered" evidence="1">
    <location>
        <begin position="1"/>
        <end position="25"/>
    </location>
</feature>
<organism evidence="3">
    <name type="scientific">uncultured marine thaumarchaeote SAT1000_51_C10</name>
    <dbReference type="NCBI Taxonomy" id="1456419"/>
    <lineage>
        <taxon>Archaea</taxon>
        <taxon>Nitrososphaerota</taxon>
        <taxon>environmental samples</taxon>
    </lineage>
</organism>
<name>A0A075IGQ1_9ARCH</name>
<dbReference type="AlphaFoldDB" id="A0A075IGQ1"/>
<evidence type="ECO:0000256" key="1">
    <source>
        <dbReference type="SAM" id="MobiDB-lite"/>
    </source>
</evidence>
<reference evidence="3" key="1">
    <citation type="journal article" date="2014" name="Genome Biol. Evol.">
        <title>Pangenome evidence for extensive interdomain horizontal transfer affecting lineage core and shell genes in uncultured planktonic thaumarchaeota and euryarchaeota.</title>
        <authorList>
            <person name="Deschamps P."/>
            <person name="Zivanovic Y."/>
            <person name="Moreira D."/>
            <person name="Rodriguez-Valera F."/>
            <person name="Lopez-Garcia P."/>
        </authorList>
    </citation>
    <scope>NUCLEOTIDE SEQUENCE</scope>
</reference>
<feature type="transmembrane region" description="Helical" evidence="2">
    <location>
        <begin position="158"/>
        <end position="176"/>
    </location>
</feature>
<feature type="transmembrane region" description="Helical" evidence="2">
    <location>
        <begin position="188"/>
        <end position="207"/>
    </location>
</feature>
<keyword evidence="2" id="KW-0472">Membrane</keyword>
<proteinExistence type="predicted"/>
<feature type="transmembrane region" description="Helical" evidence="2">
    <location>
        <begin position="219"/>
        <end position="237"/>
    </location>
</feature>